<evidence type="ECO:0000313" key="3">
    <source>
        <dbReference type="Proteomes" id="UP001299970"/>
    </source>
</evidence>
<organism evidence="2 3">
    <name type="scientific">Pseudonocardia alaniniphila</name>
    <dbReference type="NCBI Taxonomy" id="75291"/>
    <lineage>
        <taxon>Bacteria</taxon>
        <taxon>Bacillati</taxon>
        <taxon>Actinomycetota</taxon>
        <taxon>Actinomycetes</taxon>
        <taxon>Pseudonocardiales</taxon>
        <taxon>Pseudonocardiaceae</taxon>
        <taxon>Pseudonocardia</taxon>
    </lineage>
</organism>
<evidence type="ECO:0000256" key="1">
    <source>
        <dbReference type="SAM" id="MobiDB-lite"/>
    </source>
</evidence>
<accession>A0ABS9TP21</accession>
<sequence>MTRARALATLVASAVTGYVVGELAAHARRVTSGADSLAQDVERFGMEQAALRRVATLVARAAAPEEVFAAVTAEVGRLLGTEYASSGTSRTARRRGSARGPELRSLSLSPSVLGSRSGGGTC</sequence>
<keyword evidence="3" id="KW-1185">Reference proteome</keyword>
<comment type="caution">
    <text evidence="2">The sequence shown here is derived from an EMBL/GenBank/DDBJ whole genome shotgun (WGS) entry which is preliminary data.</text>
</comment>
<feature type="region of interest" description="Disordered" evidence="1">
    <location>
        <begin position="84"/>
        <end position="122"/>
    </location>
</feature>
<evidence type="ECO:0000313" key="2">
    <source>
        <dbReference type="EMBL" id="MCH6170280.1"/>
    </source>
</evidence>
<name>A0ABS9TP21_9PSEU</name>
<protein>
    <submittedName>
        <fullName evidence="2">Uncharacterized protein</fullName>
    </submittedName>
</protein>
<dbReference type="EMBL" id="JAKXMK010000031">
    <property type="protein sequence ID" value="MCH6170280.1"/>
    <property type="molecule type" value="Genomic_DNA"/>
</dbReference>
<proteinExistence type="predicted"/>
<dbReference type="RefSeq" id="WP_241041086.1">
    <property type="nucleotide sequence ID" value="NZ_BAAAJF010000063.1"/>
</dbReference>
<gene>
    <name evidence="2" type="ORF">MMF94_31655</name>
</gene>
<reference evidence="2 3" key="1">
    <citation type="submission" date="2022-03" db="EMBL/GenBank/DDBJ databases">
        <title>Pseudonocardia alaer sp. nov., a novel actinomycete isolated from reed forest soil.</title>
        <authorList>
            <person name="Wang L."/>
        </authorList>
    </citation>
    <scope>NUCLEOTIDE SEQUENCE [LARGE SCALE GENOMIC DNA]</scope>
    <source>
        <strain evidence="2 3">Y-16303</strain>
    </source>
</reference>
<dbReference type="Proteomes" id="UP001299970">
    <property type="component" value="Unassembled WGS sequence"/>
</dbReference>